<dbReference type="Gene3D" id="3.30.200.20">
    <property type="entry name" value="Phosphorylase Kinase, domain 1"/>
    <property type="match status" value="1"/>
</dbReference>
<dbReference type="RefSeq" id="WP_069125576.1">
    <property type="nucleotide sequence ID" value="NZ_CP023483.1"/>
</dbReference>
<evidence type="ECO:0000256" key="11">
    <source>
        <dbReference type="ARBA" id="ARBA00060432"/>
    </source>
</evidence>
<dbReference type="EC" id="2.7.11.1" evidence="1"/>
<keyword evidence="19" id="KW-1185">Reference proteome</keyword>
<accession>A0A1D2LDL6</accession>
<dbReference type="STRING" id="2756.BFR44_04295"/>
<dbReference type="SUPFAM" id="SSF56112">
    <property type="entry name" value="Protein kinase-like (PK-like)"/>
    <property type="match status" value="1"/>
</dbReference>
<dbReference type="PROSITE" id="PS51178">
    <property type="entry name" value="PASTA"/>
    <property type="match status" value="3"/>
</dbReference>
<keyword evidence="7 13" id="KW-0067">ATP-binding</keyword>
<dbReference type="Pfam" id="PF00069">
    <property type="entry name" value="Pkinase"/>
    <property type="match status" value="1"/>
</dbReference>
<comment type="catalytic activity">
    <reaction evidence="10">
        <text>L-seryl-[protein] + ATP = O-phospho-L-seryl-[protein] + ADP + H(+)</text>
        <dbReference type="Rhea" id="RHEA:17989"/>
        <dbReference type="Rhea" id="RHEA-COMP:9863"/>
        <dbReference type="Rhea" id="RHEA-COMP:11604"/>
        <dbReference type="ChEBI" id="CHEBI:15378"/>
        <dbReference type="ChEBI" id="CHEBI:29999"/>
        <dbReference type="ChEBI" id="CHEBI:30616"/>
        <dbReference type="ChEBI" id="CHEBI:83421"/>
        <dbReference type="ChEBI" id="CHEBI:456216"/>
        <dbReference type="EC" id="2.7.11.1"/>
    </reaction>
</comment>
<reference evidence="18 19" key="1">
    <citation type="submission" date="2017-09" db="EMBL/GenBank/DDBJ databases">
        <title>Complete Genome Sequences of Two Strains of the Meat Spoilage Bacterium Brochothrix thermosphacta Isolated from Ground Chicken.</title>
        <authorList>
            <person name="Paoli G.C."/>
            <person name="Wijey C."/>
            <person name="Chen C.-Y."/>
            <person name="Nguyen L."/>
            <person name="Yan X."/>
            <person name="Irwin P.L."/>
        </authorList>
    </citation>
    <scope>NUCLEOTIDE SEQUENCE [LARGE SCALE GENOMIC DNA]</scope>
    <source>
        <strain evidence="18 19">BI</strain>
    </source>
</reference>
<dbReference type="FunFam" id="3.30.200.20:FF:000035">
    <property type="entry name" value="Serine/threonine protein kinase Stk1"/>
    <property type="match status" value="1"/>
</dbReference>
<evidence type="ECO:0000256" key="13">
    <source>
        <dbReference type="PROSITE-ProRule" id="PRU10141"/>
    </source>
</evidence>
<comment type="catalytic activity">
    <reaction evidence="9">
        <text>L-threonyl-[protein] + ATP = O-phospho-L-threonyl-[protein] + ADP + H(+)</text>
        <dbReference type="Rhea" id="RHEA:46608"/>
        <dbReference type="Rhea" id="RHEA-COMP:11060"/>
        <dbReference type="Rhea" id="RHEA-COMP:11605"/>
        <dbReference type="ChEBI" id="CHEBI:15378"/>
        <dbReference type="ChEBI" id="CHEBI:30013"/>
        <dbReference type="ChEBI" id="CHEBI:30616"/>
        <dbReference type="ChEBI" id="CHEBI:61977"/>
        <dbReference type="ChEBI" id="CHEBI:456216"/>
        <dbReference type="EC" id="2.7.11.1"/>
    </reaction>
</comment>
<dbReference type="GO" id="GO:0009847">
    <property type="term" value="P:spore germination"/>
    <property type="evidence" value="ECO:0007669"/>
    <property type="project" value="UniProtKB-ARBA"/>
</dbReference>
<keyword evidence="15" id="KW-1133">Transmembrane helix</keyword>
<evidence type="ECO:0000256" key="10">
    <source>
        <dbReference type="ARBA" id="ARBA00048679"/>
    </source>
</evidence>
<dbReference type="SMART" id="SM00740">
    <property type="entry name" value="PASTA"/>
    <property type="match status" value="3"/>
</dbReference>
<evidence type="ECO:0000256" key="1">
    <source>
        <dbReference type="ARBA" id="ARBA00012513"/>
    </source>
</evidence>
<dbReference type="InterPro" id="IPR017441">
    <property type="entry name" value="Protein_kinase_ATP_BS"/>
</dbReference>
<evidence type="ECO:0000256" key="9">
    <source>
        <dbReference type="ARBA" id="ARBA00047899"/>
    </source>
</evidence>
<dbReference type="AlphaFoldDB" id="A0A1D2LDL6"/>
<feature type="binding site" evidence="13">
    <location>
        <position position="40"/>
    </location>
    <ligand>
        <name>ATP</name>
        <dbReference type="ChEBI" id="CHEBI:30616"/>
    </ligand>
</feature>
<proteinExistence type="predicted"/>
<dbReference type="GO" id="GO:0005524">
    <property type="term" value="F:ATP binding"/>
    <property type="evidence" value="ECO:0007669"/>
    <property type="project" value="UniProtKB-UniRule"/>
</dbReference>
<keyword evidence="2 18" id="KW-0723">Serine/threonine-protein kinase</keyword>
<feature type="region of interest" description="Disordered" evidence="14">
    <location>
        <begin position="582"/>
        <end position="613"/>
    </location>
</feature>
<sequence>MIIGKRLSGRYEILRVIGSGGMSNVYLARDVILERDVAVKLMRVSMANEEQLVRRFRREAQATTQLMHPNIVDIFDVDEDHDNHFIVMEYIAGMDLKAYINHAAPLPLSIVVRMMLQILSAISHAHGQHIIHRDIKPQNVLIDAEGNAKITDFGIAMALFETSMTQTNTTLGSVHYLSPEQARGGVATPKSDVYSLGIMLYEMITGILPFDGESPVAIAIQQLQSPMPLLSDKVPDIPMSLQNIVMKATAKESINRYSTVEEMKEDIATALMPSRINEAPYDIHSADYSETKTIPIQTATIKDKIADIEGLETNKVDEPIIDQKKEKKSNKKVNKKRRWLIIIIAFIAIAGIVGSYFYYTSQKTYAVADVTNISQQAAIARLQKDGFRIGKTTEQNSDKVEKGYIIKTDPEAGEKLKKGDTIDLFISSGKKEFAIDDYRGKNIDDVKEELEKAGFKKVTTTPINSDEIETNEITSQSIQKGLKIVPSETTIELEFSSGPAAITLKDLSGYNKSSVKDYATDNGFQLTTTDEFSDKVAEGQVISQTPEAGTAMNKGQALAVVISKGVEKPEKTIDRKLTIKYTGDEDVAGDPTKEDEGDEGNDSSSSEKEKTSQNIKIYLKDKTHKISDVYQSFSITEDHDVTLSFVLDAKTEGAYIIERDGEKIEQDTVVYE</sequence>
<keyword evidence="6 18" id="KW-0418">Kinase</keyword>
<protein>
    <recommendedName>
        <fullName evidence="12">Serine/threonine-protein kinase PrkC</fullName>
        <ecNumber evidence="1">2.7.11.1</ecNumber>
    </recommendedName>
</protein>
<keyword evidence="5 13" id="KW-0547">Nucleotide-binding</keyword>
<evidence type="ECO:0000256" key="7">
    <source>
        <dbReference type="ARBA" id="ARBA00022840"/>
    </source>
</evidence>
<keyword evidence="8" id="KW-0735">Signal-anchor</keyword>
<dbReference type="GO" id="GO:0004674">
    <property type="term" value="F:protein serine/threonine kinase activity"/>
    <property type="evidence" value="ECO:0007669"/>
    <property type="project" value="UniProtKB-KW"/>
</dbReference>
<dbReference type="OrthoDB" id="9788659at2"/>
<evidence type="ECO:0000256" key="4">
    <source>
        <dbReference type="ARBA" id="ARBA00022679"/>
    </source>
</evidence>
<dbReference type="Gene3D" id="2.60.40.2560">
    <property type="match status" value="1"/>
</dbReference>
<dbReference type="InterPro" id="IPR011009">
    <property type="entry name" value="Kinase-like_dom_sf"/>
</dbReference>
<dbReference type="Gene3D" id="3.30.10.20">
    <property type="match status" value="3"/>
</dbReference>
<dbReference type="CDD" id="cd14014">
    <property type="entry name" value="STKc_PknB_like"/>
    <property type="match status" value="1"/>
</dbReference>
<dbReference type="KEGG" id="bths:CNY62_11790"/>
<evidence type="ECO:0000256" key="6">
    <source>
        <dbReference type="ARBA" id="ARBA00022777"/>
    </source>
</evidence>
<dbReference type="GO" id="GO:0071224">
    <property type="term" value="P:cellular response to peptidoglycan"/>
    <property type="evidence" value="ECO:0007669"/>
    <property type="project" value="UniProtKB-ARBA"/>
</dbReference>
<evidence type="ECO:0000256" key="12">
    <source>
        <dbReference type="ARBA" id="ARBA00070041"/>
    </source>
</evidence>
<feature type="transmembrane region" description="Helical" evidence="15">
    <location>
        <begin position="339"/>
        <end position="359"/>
    </location>
</feature>
<dbReference type="GO" id="GO:0007165">
    <property type="term" value="P:signal transduction"/>
    <property type="evidence" value="ECO:0007669"/>
    <property type="project" value="UniProtKB-ARBA"/>
</dbReference>
<organism evidence="18 19">
    <name type="scientific">Brochothrix thermosphacta</name>
    <name type="common">Microbacterium thermosphactum</name>
    <dbReference type="NCBI Taxonomy" id="2756"/>
    <lineage>
        <taxon>Bacteria</taxon>
        <taxon>Bacillati</taxon>
        <taxon>Bacillota</taxon>
        <taxon>Bacilli</taxon>
        <taxon>Bacillales</taxon>
        <taxon>Listeriaceae</taxon>
        <taxon>Brochothrix</taxon>
    </lineage>
</organism>
<feature type="domain" description="Protein kinase" evidence="16">
    <location>
        <begin position="11"/>
        <end position="272"/>
    </location>
</feature>
<feature type="domain" description="PASTA" evidence="17">
    <location>
        <begin position="429"/>
        <end position="497"/>
    </location>
</feature>
<dbReference type="InterPro" id="IPR008271">
    <property type="entry name" value="Ser/Thr_kinase_AS"/>
</dbReference>
<evidence type="ECO:0000256" key="3">
    <source>
        <dbReference type="ARBA" id="ARBA00022544"/>
    </source>
</evidence>
<feature type="domain" description="PASTA" evidence="17">
    <location>
        <begin position="498"/>
        <end position="564"/>
    </location>
</feature>
<evidence type="ECO:0000256" key="15">
    <source>
        <dbReference type="SAM" id="Phobius"/>
    </source>
</evidence>
<evidence type="ECO:0000256" key="8">
    <source>
        <dbReference type="ARBA" id="ARBA00022968"/>
    </source>
</evidence>
<keyword evidence="3" id="KW-0309">Germination</keyword>
<evidence type="ECO:0000256" key="5">
    <source>
        <dbReference type="ARBA" id="ARBA00022741"/>
    </source>
</evidence>
<gene>
    <name evidence="18" type="ORF">CNY62_11790</name>
</gene>
<dbReference type="SMART" id="SM00220">
    <property type="entry name" value="S_TKc"/>
    <property type="match status" value="1"/>
</dbReference>
<dbReference type="InterPro" id="IPR005543">
    <property type="entry name" value="PASTA_dom"/>
</dbReference>
<keyword evidence="4" id="KW-0808">Transferase</keyword>
<dbReference type="EMBL" id="CP023483">
    <property type="protein sequence ID" value="ATF26985.1"/>
    <property type="molecule type" value="Genomic_DNA"/>
</dbReference>
<evidence type="ECO:0000256" key="14">
    <source>
        <dbReference type="SAM" id="MobiDB-lite"/>
    </source>
</evidence>
<evidence type="ECO:0000259" key="17">
    <source>
        <dbReference type="PROSITE" id="PS51178"/>
    </source>
</evidence>
<dbReference type="PANTHER" id="PTHR43289:SF34">
    <property type="entry name" value="SERINE_THREONINE-PROTEIN KINASE YBDM-RELATED"/>
    <property type="match status" value="1"/>
</dbReference>
<dbReference type="Proteomes" id="UP000243591">
    <property type="component" value="Chromosome"/>
</dbReference>
<dbReference type="NCBIfam" id="NF033483">
    <property type="entry name" value="PknB_PASTA_kin"/>
    <property type="match status" value="1"/>
</dbReference>
<name>A0A1D2LDL6_BROTH</name>
<keyword evidence="15" id="KW-0472">Membrane</keyword>
<dbReference type="CDD" id="cd06577">
    <property type="entry name" value="PASTA_pknB"/>
    <property type="match status" value="3"/>
</dbReference>
<evidence type="ECO:0000259" key="16">
    <source>
        <dbReference type="PROSITE" id="PS50011"/>
    </source>
</evidence>
<dbReference type="FunFam" id="1.10.510.10:FF:000021">
    <property type="entry name" value="Serine/threonine protein kinase"/>
    <property type="match status" value="1"/>
</dbReference>
<keyword evidence="15" id="KW-0812">Transmembrane</keyword>
<dbReference type="Pfam" id="PF03793">
    <property type="entry name" value="PASTA"/>
    <property type="match status" value="3"/>
</dbReference>
<dbReference type="InterPro" id="IPR000719">
    <property type="entry name" value="Prot_kinase_dom"/>
</dbReference>
<comment type="subcellular location">
    <subcellularLocation>
        <location evidence="11">Spore membrane</location>
        <topology evidence="11">Single-pass type II membrane protein</topology>
    </subcellularLocation>
</comment>
<feature type="compositionally biased region" description="Acidic residues" evidence="14">
    <location>
        <begin position="584"/>
        <end position="601"/>
    </location>
</feature>
<dbReference type="PANTHER" id="PTHR43289">
    <property type="entry name" value="MITOGEN-ACTIVATED PROTEIN KINASE KINASE KINASE 20-RELATED"/>
    <property type="match status" value="1"/>
</dbReference>
<evidence type="ECO:0000313" key="18">
    <source>
        <dbReference type="EMBL" id="ATF26985.1"/>
    </source>
</evidence>
<dbReference type="PROSITE" id="PS00108">
    <property type="entry name" value="PROTEIN_KINASE_ST"/>
    <property type="match status" value="1"/>
</dbReference>
<evidence type="ECO:0000313" key="19">
    <source>
        <dbReference type="Proteomes" id="UP000243591"/>
    </source>
</evidence>
<feature type="domain" description="PASTA" evidence="17">
    <location>
        <begin position="360"/>
        <end position="428"/>
    </location>
</feature>
<evidence type="ECO:0000256" key="2">
    <source>
        <dbReference type="ARBA" id="ARBA00022527"/>
    </source>
</evidence>
<dbReference type="Gene3D" id="1.10.510.10">
    <property type="entry name" value="Transferase(Phosphotransferase) domain 1"/>
    <property type="match status" value="1"/>
</dbReference>
<dbReference type="PROSITE" id="PS50011">
    <property type="entry name" value="PROTEIN_KINASE_DOM"/>
    <property type="match status" value="1"/>
</dbReference>
<dbReference type="PROSITE" id="PS00107">
    <property type="entry name" value="PROTEIN_KINASE_ATP"/>
    <property type="match status" value="1"/>
</dbReference>